<organism evidence="1 2">
    <name type="scientific">Araneus ventricosus</name>
    <name type="common">Orbweaver spider</name>
    <name type="synonym">Epeira ventricosa</name>
    <dbReference type="NCBI Taxonomy" id="182803"/>
    <lineage>
        <taxon>Eukaryota</taxon>
        <taxon>Metazoa</taxon>
        <taxon>Ecdysozoa</taxon>
        <taxon>Arthropoda</taxon>
        <taxon>Chelicerata</taxon>
        <taxon>Arachnida</taxon>
        <taxon>Araneae</taxon>
        <taxon>Araneomorphae</taxon>
        <taxon>Entelegynae</taxon>
        <taxon>Araneoidea</taxon>
        <taxon>Araneidae</taxon>
        <taxon>Araneus</taxon>
    </lineage>
</organism>
<sequence length="122" mass="13734">MSGRELPGRMNPDFSFITSMVVSGYAVCQANSFSPQHSRSYTGLWWKYYAFGDVLMGGSRTSICDRTDHESCEISEHQCGSVAPLHGVCLPNWKWNIPAGQCPCYKARIVLEWFEGIRMNST</sequence>
<dbReference type="Proteomes" id="UP000499080">
    <property type="component" value="Unassembled WGS sequence"/>
</dbReference>
<dbReference type="EMBL" id="BGPR01129544">
    <property type="protein sequence ID" value="GBN42355.1"/>
    <property type="molecule type" value="Genomic_DNA"/>
</dbReference>
<comment type="caution">
    <text evidence="1">The sequence shown here is derived from an EMBL/GenBank/DDBJ whole genome shotgun (WGS) entry which is preliminary data.</text>
</comment>
<reference evidence="1 2" key="1">
    <citation type="journal article" date="2019" name="Sci. Rep.">
        <title>Orb-weaving spider Araneus ventricosus genome elucidates the spidroin gene catalogue.</title>
        <authorList>
            <person name="Kono N."/>
            <person name="Nakamura H."/>
            <person name="Ohtoshi R."/>
            <person name="Moran D.A.P."/>
            <person name="Shinohara A."/>
            <person name="Yoshida Y."/>
            <person name="Fujiwara M."/>
            <person name="Mori M."/>
            <person name="Tomita M."/>
            <person name="Arakawa K."/>
        </authorList>
    </citation>
    <scope>NUCLEOTIDE SEQUENCE [LARGE SCALE GENOMIC DNA]</scope>
</reference>
<dbReference type="AlphaFoldDB" id="A0A4Y2NRY5"/>
<keyword evidence="2" id="KW-1185">Reference proteome</keyword>
<name>A0A4Y2NRY5_ARAVE</name>
<accession>A0A4Y2NRY5</accession>
<protein>
    <submittedName>
        <fullName evidence="1">Uncharacterized protein</fullName>
    </submittedName>
</protein>
<gene>
    <name evidence="1" type="ORF">AVEN_32017_1</name>
</gene>
<evidence type="ECO:0000313" key="1">
    <source>
        <dbReference type="EMBL" id="GBN42355.1"/>
    </source>
</evidence>
<proteinExistence type="predicted"/>
<evidence type="ECO:0000313" key="2">
    <source>
        <dbReference type="Proteomes" id="UP000499080"/>
    </source>
</evidence>